<sequence>MPTPSYATPDAPLPALDLPFDAEAMLAGLRPWVECESPTFDTAAVNRMMDLAARDLALLGARVERIPGRMGRGDCVRARFPHPLGDAPGVLVMGHLDTVHPIGTLAALPWRREGGRCYGPGICDMKGGNYVALEAIRQLRRAGIATPLPITVLLTSDEEIGSPSTRDLIEAEAARHRLVLVPEPARPDGGVVTGRYAIARFNLRTTGRPSHAGSSLADGRSAIREMCRQVLAIEAMTTEACTFSVGVVHGGQWVNCVATHCDAESLSMAKRQADLDHAVERMLALGSSAPDVTLTVTRGVTRPVWEPDAAVTALYERTRDLARRLGFDITAQSAGGGSDGNFTGAMGIPTLDGLGVRGGGIHTLGEYLEVDSLVPRAALLAGLLAGGGGIA</sequence>
<evidence type="ECO:0000259" key="6">
    <source>
        <dbReference type="Pfam" id="PF07687"/>
    </source>
</evidence>
<feature type="domain" description="Peptidase M20 dimerisation" evidence="6">
    <location>
        <begin position="194"/>
        <end position="282"/>
    </location>
</feature>
<keyword evidence="4" id="KW-0862">Zinc</keyword>
<evidence type="ECO:0000256" key="5">
    <source>
        <dbReference type="PIRSR" id="PIRSR037238-1"/>
    </source>
</evidence>
<evidence type="ECO:0000256" key="4">
    <source>
        <dbReference type="ARBA" id="ARBA00022833"/>
    </source>
</evidence>
<comment type="caution">
    <text evidence="7">The sequence shown here is derived from an EMBL/GenBank/DDBJ whole genome shotgun (WGS) entry which is preliminary data.</text>
</comment>
<dbReference type="PANTHER" id="PTHR43808">
    <property type="entry name" value="ACETYLORNITHINE DEACETYLASE"/>
    <property type="match status" value="1"/>
</dbReference>
<dbReference type="PANTHER" id="PTHR43808:SF9">
    <property type="entry name" value="BLL0789 PROTEIN"/>
    <property type="match status" value="1"/>
</dbReference>
<dbReference type="PIRSF" id="PIRSF037238">
    <property type="entry name" value="Carboxypeptidase_G2"/>
    <property type="match status" value="1"/>
</dbReference>
<evidence type="ECO:0000256" key="2">
    <source>
        <dbReference type="ARBA" id="ARBA00022723"/>
    </source>
</evidence>
<dbReference type="GO" id="GO:0016787">
    <property type="term" value="F:hydrolase activity"/>
    <property type="evidence" value="ECO:0007669"/>
    <property type="project" value="UniProtKB-KW"/>
</dbReference>
<gene>
    <name evidence="7" type="ORF">M0638_00720</name>
</gene>
<feature type="active site" evidence="5">
    <location>
        <position position="97"/>
    </location>
</feature>
<dbReference type="InterPro" id="IPR002933">
    <property type="entry name" value="Peptidase_M20"/>
</dbReference>
<accession>A0A9X1Y4C2</accession>
<dbReference type="InterPro" id="IPR017150">
    <property type="entry name" value="Pept_M20_glutamate_carboxypep"/>
</dbReference>
<organism evidence="7 8">
    <name type="scientific">Roseomonas acroporae</name>
    <dbReference type="NCBI Taxonomy" id="2937791"/>
    <lineage>
        <taxon>Bacteria</taxon>
        <taxon>Pseudomonadati</taxon>
        <taxon>Pseudomonadota</taxon>
        <taxon>Alphaproteobacteria</taxon>
        <taxon>Acetobacterales</taxon>
        <taxon>Roseomonadaceae</taxon>
        <taxon>Roseomonas</taxon>
    </lineage>
</organism>
<keyword evidence="2" id="KW-0479">Metal-binding</keyword>
<dbReference type="InterPro" id="IPR050072">
    <property type="entry name" value="Peptidase_M20A"/>
</dbReference>
<reference evidence="7" key="1">
    <citation type="submission" date="2022-04" db="EMBL/GenBank/DDBJ databases">
        <title>Roseomonas acroporae sp. nov., isolated from coral Acropora digitifera.</title>
        <authorList>
            <person name="Sun H."/>
        </authorList>
    </citation>
    <scope>NUCLEOTIDE SEQUENCE</scope>
    <source>
        <strain evidence="7">NAR14</strain>
    </source>
</reference>
<evidence type="ECO:0000256" key="1">
    <source>
        <dbReference type="ARBA" id="ARBA00001947"/>
    </source>
</evidence>
<dbReference type="AlphaFoldDB" id="A0A9X1Y4C2"/>
<feature type="active site" description="Proton acceptor" evidence="5">
    <location>
        <position position="158"/>
    </location>
</feature>
<dbReference type="Gene3D" id="3.40.630.10">
    <property type="entry name" value="Zn peptidases"/>
    <property type="match status" value="1"/>
</dbReference>
<proteinExistence type="predicted"/>
<evidence type="ECO:0000313" key="7">
    <source>
        <dbReference type="EMBL" id="MCK8782902.1"/>
    </source>
</evidence>
<dbReference type="Pfam" id="PF01546">
    <property type="entry name" value="Peptidase_M20"/>
    <property type="match status" value="1"/>
</dbReference>
<keyword evidence="8" id="KW-1185">Reference proteome</keyword>
<dbReference type="Proteomes" id="UP001139516">
    <property type="component" value="Unassembled WGS sequence"/>
</dbReference>
<dbReference type="InterPro" id="IPR036264">
    <property type="entry name" value="Bact_exopeptidase_dim_dom"/>
</dbReference>
<comment type="cofactor">
    <cofactor evidence="1">
        <name>Zn(2+)</name>
        <dbReference type="ChEBI" id="CHEBI:29105"/>
    </cofactor>
</comment>
<keyword evidence="3" id="KW-0378">Hydrolase</keyword>
<evidence type="ECO:0000256" key="3">
    <source>
        <dbReference type="ARBA" id="ARBA00022801"/>
    </source>
</evidence>
<dbReference type="Pfam" id="PF07687">
    <property type="entry name" value="M20_dimer"/>
    <property type="match status" value="1"/>
</dbReference>
<dbReference type="EMBL" id="JALPRX010000002">
    <property type="protein sequence ID" value="MCK8782902.1"/>
    <property type="molecule type" value="Genomic_DNA"/>
</dbReference>
<dbReference type="RefSeq" id="WP_248665032.1">
    <property type="nucleotide sequence ID" value="NZ_JALPRX010000002.1"/>
</dbReference>
<protein>
    <submittedName>
        <fullName evidence="7">M20/M25/M40 family metallo-hydrolase</fullName>
    </submittedName>
</protein>
<dbReference type="SUPFAM" id="SSF55031">
    <property type="entry name" value="Bacterial exopeptidase dimerisation domain"/>
    <property type="match status" value="1"/>
</dbReference>
<dbReference type="CDD" id="cd03885">
    <property type="entry name" value="M20_CPDG2"/>
    <property type="match status" value="1"/>
</dbReference>
<dbReference type="Gene3D" id="3.30.70.360">
    <property type="match status" value="1"/>
</dbReference>
<dbReference type="PROSITE" id="PS00758">
    <property type="entry name" value="ARGE_DAPE_CPG2_1"/>
    <property type="match status" value="1"/>
</dbReference>
<dbReference type="GO" id="GO:0046872">
    <property type="term" value="F:metal ion binding"/>
    <property type="evidence" value="ECO:0007669"/>
    <property type="project" value="UniProtKB-KW"/>
</dbReference>
<evidence type="ECO:0000313" key="8">
    <source>
        <dbReference type="Proteomes" id="UP001139516"/>
    </source>
</evidence>
<dbReference type="InterPro" id="IPR011650">
    <property type="entry name" value="Peptidase_M20_dimer"/>
</dbReference>
<dbReference type="NCBIfam" id="NF005678">
    <property type="entry name" value="PRK07473.1"/>
    <property type="match status" value="1"/>
</dbReference>
<dbReference type="SUPFAM" id="SSF53187">
    <property type="entry name" value="Zn-dependent exopeptidases"/>
    <property type="match status" value="1"/>
</dbReference>
<dbReference type="InterPro" id="IPR001261">
    <property type="entry name" value="ArgE/DapE_CS"/>
</dbReference>
<name>A0A9X1Y4C2_9PROT</name>